<reference evidence="2" key="1">
    <citation type="submission" date="2015-07" db="EMBL/GenBank/DDBJ databases">
        <title>Near-Complete Genome Sequence of the Cellulolytic Bacterium Bacteroides (Pseudobacteroides) cellulosolvens ATCC 35603.</title>
        <authorList>
            <person name="Dassa B."/>
            <person name="Utturkar S.M."/>
            <person name="Klingeman D.M."/>
            <person name="Hurt R.A."/>
            <person name="Keller M."/>
            <person name="Xu J."/>
            <person name="Reddy Y.H.K."/>
            <person name="Borovok I."/>
            <person name="Grinberg I.R."/>
            <person name="Lamed R."/>
            <person name="Zhivin O."/>
            <person name="Bayer E.A."/>
            <person name="Brown S.D."/>
        </authorList>
    </citation>
    <scope>NUCLEOTIDE SEQUENCE [LARGE SCALE GENOMIC DNA]</scope>
    <source>
        <strain evidence="2">DSM 2933</strain>
    </source>
</reference>
<dbReference type="EMBL" id="LGTC01000001">
    <property type="protein sequence ID" value="KNY29950.1"/>
    <property type="molecule type" value="Genomic_DNA"/>
</dbReference>
<evidence type="ECO:0000313" key="1">
    <source>
        <dbReference type="EMBL" id="KNY29950.1"/>
    </source>
</evidence>
<comment type="caution">
    <text evidence="1">The sequence shown here is derived from an EMBL/GenBank/DDBJ whole genome shotgun (WGS) entry which is preliminary data.</text>
</comment>
<dbReference type="STRING" id="398512.Bccel_5227"/>
<keyword evidence="2" id="KW-1185">Reference proteome</keyword>
<protein>
    <submittedName>
        <fullName evidence="1">Uncharacterized protein</fullName>
    </submittedName>
</protein>
<accession>A0A0L6JWF6</accession>
<dbReference type="Proteomes" id="UP000036923">
    <property type="component" value="Unassembled WGS sequence"/>
</dbReference>
<organism evidence="1 2">
    <name type="scientific">Pseudobacteroides cellulosolvens ATCC 35603 = DSM 2933</name>
    <dbReference type="NCBI Taxonomy" id="398512"/>
    <lineage>
        <taxon>Bacteria</taxon>
        <taxon>Bacillati</taxon>
        <taxon>Bacillota</taxon>
        <taxon>Clostridia</taxon>
        <taxon>Eubacteriales</taxon>
        <taxon>Oscillospiraceae</taxon>
        <taxon>Pseudobacteroides</taxon>
    </lineage>
</organism>
<dbReference type="RefSeq" id="WP_036943600.1">
    <property type="nucleotide sequence ID" value="NZ_JQKC01000022.1"/>
</dbReference>
<evidence type="ECO:0000313" key="2">
    <source>
        <dbReference type="Proteomes" id="UP000036923"/>
    </source>
</evidence>
<proteinExistence type="predicted"/>
<dbReference type="AlphaFoldDB" id="A0A0L6JWF6"/>
<gene>
    <name evidence="1" type="ORF">Bccel_5227</name>
</gene>
<name>A0A0L6JWF6_9FIRM</name>
<sequence>MKSAGYDIALLVNERFLNQLSGALYYSGFLTINGSVDFYKGKMCLEHELMDFRKEFSQGLEGNVPTELQGFLKMDFRFKLTSEPLIRFIPGNGLDDQKISINTGLRIYFFLWQGLEIKFDARISITTPIKIGDNLQLVADLENAGVMEMQLKYGASMKNQMTMDLDNIVENALKMYFANRKICQRIELPCISKLVKEVKQYIQPDKNEEGNDLGILPITLDAVKIVSPTMLALGINLMGYKGGDPGLLHEFAKNCSLAVAVSETAIFKVFSYVWNHSRFSRALGSSGNMWLVKDNDSLTGVKTGTLRVKKLDDFFKKVSDIKAFIDKTVSKAITGGFIEASTVYKGMEFQYGLGVTLKNEPKFDLLGGNLVSIYNMAFSVNLRLACYCTIEYKVEVDTNGWFPDCLTPWDDDITIYTRNKRLRLFDRRLSLSNLELKYGRGKLVWDDERNALSFEVEKINLYWNFEDPNSPLHGLPGDLINWITDQLEDDIVKKIPKVTVTPTLTYGVPYIPFPLKITGKNIEVTNSEVIMAADLEFEELGKSTYPVPKYIVNINNGEIHKIGCDSVIDTYEVHQRSYHLLSEALNHGYDGCSKCLPAFHKK</sequence>